<evidence type="ECO:0000313" key="2">
    <source>
        <dbReference type="Proteomes" id="UP001060215"/>
    </source>
</evidence>
<reference evidence="1 2" key="1">
    <citation type="journal article" date="2022" name="Plant J.">
        <title>Chromosome-level genome of Camellia lanceoleosa provides a valuable resource for understanding genome evolution and self-incompatibility.</title>
        <authorList>
            <person name="Gong W."/>
            <person name="Xiao S."/>
            <person name="Wang L."/>
            <person name="Liao Z."/>
            <person name="Chang Y."/>
            <person name="Mo W."/>
            <person name="Hu G."/>
            <person name="Li W."/>
            <person name="Zhao G."/>
            <person name="Zhu H."/>
            <person name="Hu X."/>
            <person name="Ji K."/>
            <person name="Xiang X."/>
            <person name="Song Q."/>
            <person name="Yuan D."/>
            <person name="Jin S."/>
            <person name="Zhang L."/>
        </authorList>
    </citation>
    <scope>NUCLEOTIDE SEQUENCE [LARGE SCALE GENOMIC DNA]</scope>
    <source>
        <strain evidence="1">SQ_2022a</strain>
    </source>
</reference>
<dbReference type="EMBL" id="CM045771">
    <property type="protein sequence ID" value="KAI7987053.1"/>
    <property type="molecule type" value="Genomic_DNA"/>
</dbReference>
<accession>A0ACC0FFR6</accession>
<organism evidence="1 2">
    <name type="scientific">Camellia lanceoleosa</name>
    <dbReference type="NCBI Taxonomy" id="1840588"/>
    <lineage>
        <taxon>Eukaryota</taxon>
        <taxon>Viridiplantae</taxon>
        <taxon>Streptophyta</taxon>
        <taxon>Embryophyta</taxon>
        <taxon>Tracheophyta</taxon>
        <taxon>Spermatophyta</taxon>
        <taxon>Magnoliopsida</taxon>
        <taxon>eudicotyledons</taxon>
        <taxon>Gunneridae</taxon>
        <taxon>Pentapetalae</taxon>
        <taxon>asterids</taxon>
        <taxon>Ericales</taxon>
        <taxon>Theaceae</taxon>
        <taxon>Camellia</taxon>
    </lineage>
</organism>
<protein>
    <submittedName>
        <fullName evidence="1">Uncharacterized protein</fullName>
    </submittedName>
</protein>
<keyword evidence="2" id="KW-1185">Reference proteome</keyword>
<evidence type="ECO:0000313" key="1">
    <source>
        <dbReference type="EMBL" id="KAI7987053.1"/>
    </source>
</evidence>
<comment type="caution">
    <text evidence="1">The sequence shown here is derived from an EMBL/GenBank/DDBJ whole genome shotgun (WGS) entry which is preliminary data.</text>
</comment>
<name>A0ACC0FFR6_9ERIC</name>
<sequence>MINNLFYIEIGILMTNGTIIDDWNWDFEVWLSLDRQTIEVVELARGDTNMNDVSGINGGGGRPKEDKDPETKSKTDSTTIWFGCGFSSEGGSCSVGQFGLTKQMPYLDKEHVVA</sequence>
<dbReference type="Proteomes" id="UP001060215">
    <property type="component" value="Chromosome 14"/>
</dbReference>
<proteinExistence type="predicted"/>
<gene>
    <name evidence="1" type="ORF">LOK49_LG13G01189</name>
</gene>